<dbReference type="Gene3D" id="3.40.50.150">
    <property type="entry name" value="Vaccinia Virus protein VP39"/>
    <property type="match status" value="1"/>
</dbReference>
<evidence type="ECO:0000256" key="3">
    <source>
        <dbReference type="ARBA" id="ARBA00022691"/>
    </source>
</evidence>
<keyword evidence="1 5" id="KW-0489">Methyltransferase</keyword>
<dbReference type="GO" id="GO:0032259">
    <property type="term" value="P:methylation"/>
    <property type="evidence" value="ECO:0007669"/>
    <property type="project" value="UniProtKB-KW"/>
</dbReference>
<dbReference type="Proteomes" id="UP000266273">
    <property type="component" value="Unassembled WGS sequence"/>
</dbReference>
<dbReference type="EMBL" id="QXDF01000001">
    <property type="protein sequence ID" value="RIA55467.1"/>
    <property type="molecule type" value="Genomic_DNA"/>
</dbReference>
<evidence type="ECO:0000313" key="6">
    <source>
        <dbReference type="Proteomes" id="UP000266273"/>
    </source>
</evidence>
<dbReference type="OrthoDB" id="9802097at2"/>
<comment type="caution">
    <text evidence="5">The sequence shown here is derived from an EMBL/GenBank/DDBJ whole genome shotgun (WGS) entry which is preliminary data.</text>
</comment>
<feature type="domain" description="Methyltransferase type 11" evidence="4">
    <location>
        <begin position="50"/>
        <end position="137"/>
    </location>
</feature>
<sequence length="260" mass="28312">MSEQTTGAAARPERAQTWSAAGYDRNARFVSEYGVEILNWLAPQPGERILDLGCGDGVLSQKIVEAGAEVVGADTSEDLLGAARERGIDARHIDGEALPFDQEFDAVFSNAALHWMRNADAVIDGVRRALKPGGRFVAEFGGHGNVAACVTAMRAAADKFGGDAALAGPWFFPTPGEYQARLEGAGFTVERTALVARPTPLPTGMKGWLMTFRPPFFEQFGHRKDKVLKWVTDLLEPVLRASDGQWFADYMRLRVAATRQ</sequence>
<gene>
    <name evidence="5" type="ORF">BXY53_0533</name>
</gene>
<proteinExistence type="predicted"/>
<dbReference type="InterPro" id="IPR013216">
    <property type="entry name" value="Methyltransf_11"/>
</dbReference>
<evidence type="ECO:0000313" key="5">
    <source>
        <dbReference type="EMBL" id="RIA55467.1"/>
    </source>
</evidence>
<dbReference type="RefSeq" id="WP_119060368.1">
    <property type="nucleotide sequence ID" value="NZ_QXDF01000001.1"/>
</dbReference>
<organism evidence="5 6">
    <name type="scientific">Dichotomicrobium thermohalophilum</name>
    <dbReference type="NCBI Taxonomy" id="933063"/>
    <lineage>
        <taxon>Bacteria</taxon>
        <taxon>Pseudomonadati</taxon>
        <taxon>Pseudomonadota</taxon>
        <taxon>Alphaproteobacteria</taxon>
        <taxon>Hyphomicrobiales</taxon>
        <taxon>Hyphomicrobiaceae</taxon>
        <taxon>Dichotomicrobium</taxon>
    </lineage>
</organism>
<evidence type="ECO:0000259" key="4">
    <source>
        <dbReference type="Pfam" id="PF08241"/>
    </source>
</evidence>
<keyword evidence="6" id="KW-1185">Reference proteome</keyword>
<name>A0A397Q7H7_9HYPH</name>
<evidence type="ECO:0000256" key="1">
    <source>
        <dbReference type="ARBA" id="ARBA00022603"/>
    </source>
</evidence>
<dbReference type="GO" id="GO:0008757">
    <property type="term" value="F:S-adenosylmethionine-dependent methyltransferase activity"/>
    <property type="evidence" value="ECO:0007669"/>
    <property type="project" value="InterPro"/>
</dbReference>
<keyword evidence="2 5" id="KW-0808">Transferase</keyword>
<dbReference type="PANTHER" id="PTHR43464:SF19">
    <property type="entry name" value="UBIQUINONE BIOSYNTHESIS O-METHYLTRANSFERASE, MITOCHONDRIAL"/>
    <property type="match status" value="1"/>
</dbReference>
<dbReference type="Pfam" id="PF08241">
    <property type="entry name" value="Methyltransf_11"/>
    <property type="match status" value="1"/>
</dbReference>
<dbReference type="PANTHER" id="PTHR43464">
    <property type="entry name" value="METHYLTRANSFERASE"/>
    <property type="match status" value="1"/>
</dbReference>
<dbReference type="InterPro" id="IPR029063">
    <property type="entry name" value="SAM-dependent_MTases_sf"/>
</dbReference>
<dbReference type="CDD" id="cd02440">
    <property type="entry name" value="AdoMet_MTases"/>
    <property type="match status" value="1"/>
</dbReference>
<evidence type="ECO:0000256" key="2">
    <source>
        <dbReference type="ARBA" id="ARBA00022679"/>
    </source>
</evidence>
<protein>
    <submittedName>
        <fullName evidence="5">Methyltransferase family protein</fullName>
    </submittedName>
</protein>
<reference evidence="5 6" key="1">
    <citation type="submission" date="2018-08" db="EMBL/GenBank/DDBJ databases">
        <title>Genomic Encyclopedia of Archaeal and Bacterial Type Strains, Phase II (KMG-II): from individual species to whole genera.</title>
        <authorList>
            <person name="Goeker M."/>
        </authorList>
    </citation>
    <scope>NUCLEOTIDE SEQUENCE [LARGE SCALE GENOMIC DNA]</scope>
    <source>
        <strain evidence="5 6">DSM 5002</strain>
    </source>
</reference>
<dbReference type="SUPFAM" id="SSF53335">
    <property type="entry name" value="S-adenosyl-L-methionine-dependent methyltransferases"/>
    <property type="match status" value="1"/>
</dbReference>
<accession>A0A397Q7H7</accession>
<dbReference type="AlphaFoldDB" id="A0A397Q7H7"/>
<keyword evidence="3" id="KW-0949">S-adenosyl-L-methionine</keyword>